<evidence type="ECO:0000259" key="2">
    <source>
        <dbReference type="Pfam" id="PF13590"/>
    </source>
</evidence>
<feature type="signal peptide" evidence="1">
    <location>
        <begin position="1"/>
        <end position="23"/>
    </location>
</feature>
<dbReference type="Gene3D" id="3.30.160.670">
    <property type="match status" value="1"/>
</dbReference>
<comment type="caution">
    <text evidence="3">The sequence shown here is derived from an EMBL/GenBank/DDBJ whole genome shotgun (WGS) entry which is preliminary data.</text>
</comment>
<evidence type="ECO:0000313" key="3">
    <source>
        <dbReference type="EMBL" id="MCF8714026.1"/>
    </source>
</evidence>
<keyword evidence="4" id="KW-1185">Reference proteome</keyword>
<feature type="chain" id="PRO_5045287073" evidence="1">
    <location>
        <begin position="24"/>
        <end position="175"/>
    </location>
</feature>
<sequence length="175" mass="19526">MYPKYISLLCCLLLVSCTSVQVAYDYDKKVDFSQFKSYDYFPNMESGLSDLDTKRLFRNIDSLLQSRGYKYSSTPDIYINIKTSNRPKPSNSSVGIGIGGTGRNIGGGVSVGVPLGGNESYREIIFDIVDADEDELVWQAVSEGTVSEQMTPEMRNAKLKEVVEKVFSSYPPKQK</sequence>
<dbReference type="Pfam" id="PF13590">
    <property type="entry name" value="DUF4136"/>
    <property type="match status" value="1"/>
</dbReference>
<dbReference type="EMBL" id="JAETXX010000001">
    <property type="protein sequence ID" value="MCF8714026.1"/>
    <property type="molecule type" value="Genomic_DNA"/>
</dbReference>
<protein>
    <submittedName>
        <fullName evidence="3">DUF4136 domain-containing protein</fullName>
    </submittedName>
</protein>
<dbReference type="PROSITE" id="PS51257">
    <property type="entry name" value="PROKAR_LIPOPROTEIN"/>
    <property type="match status" value="1"/>
</dbReference>
<dbReference type="RefSeq" id="WP_236957980.1">
    <property type="nucleotide sequence ID" value="NZ_JAETXX010000001.1"/>
</dbReference>
<organism evidence="3 4">
    <name type="scientific">Joostella atrarenae</name>
    <dbReference type="NCBI Taxonomy" id="679257"/>
    <lineage>
        <taxon>Bacteria</taxon>
        <taxon>Pseudomonadati</taxon>
        <taxon>Bacteroidota</taxon>
        <taxon>Flavobacteriia</taxon>
        <taxon>Flavobacteriales</taxon>
        <taxon>Flavobacteriaceae</taxon>
        <taxon>Joostella</taxon>
    </lineage>
</organism>
<dbReference type="InterPro" id="IPR025411">
    <property type="entry name" value="DUF4136"/>
</dbReference>
<gene>
    <name evidence="3" type="ORF">JM658_04225</name>
</gene>
<dbReference type="Proteomes" id="UP000829517">
    <property type="component" value="Unassembled WGS sequence"/>
</dbReference>
<feature type="domain" description="DUF4136" evidence="2">
    <location>
        <begin position="22"/>
        <end position="172"/>
    </location>
</feature>
<keyword evidence="1" id="KW-0732">Signal</keyword>
<evidence type="ECO:0000313" key="4">
    <source>
        <dbReference type="Proteomes" id="UP000829517"/>
    </source>
</evidence>
<accession>A0ABS9J0R2</accession>
<reference evidence="3 4" key="1">
    <citation type="submission" date="2021-01" db="EMBL/GenBank/DDBJ databases">
        <title>Genome sequencing of Joostella atrarenae M1-2 (= KCTC 23194).</title>
        <authorList>
            <person name="Zakaria M.R."/>
            <person name="Lam M.Q."/>
            <person name="Chong C.S."/>
        </authorList>
    </citation>
    <scope>NUCLEOTIDE SEQUENCE [LARGE SCALE GENOMIC DNA]</scope>
    <source>
        <strain evidence="3 4">M1-2</strain>
    </source>
</reference>
<evidence type="ECO:0000256" key="1">
    <source>
        <dbReference type="SAM" id="SignalP"/>
    </source>
</evidence>
<name>A0ABS9J0R2_9FLAO</name>
<proteinExistence type="predicted"/>